<evidence type="ECO:0000313" key="4">
    <source>
        <dbReference type="Proteomes" id="UP001140502"/>
    </source>
</evidence>
<proteinExistence type="predicted"/>
<dbReference type="Proteomes" id="UP001140502">
    <property type="component" value="Unassembled WGS sequence"/>
</dbReference>
<gene>
    <name evidence="3" type="ORF">N0V84_009738</name>
</gene>
<dbReference type="OrthoDB" id="5390143at2759"/>
<dbReference type="EMBL" id="JAPEUR010000277">
    <property type="protein sequence ID" value="KAJ4312844.1"/>
    <property type="molecule type" value="Genomic_DNA"/>
</dbReference>
<comment type="caution">
    <text evidence="3">The sequence shown here is derived from an EMBL/GenBank/DDBJ whole genome shotgun (WGS) entry which is preliminary data.</text>
</comment>
<feature type="transmembrane region" description="Helical" evidence="2">
    <location>
        <begin position="104"/>
        <end position="126"/>
    </location>
</feature>
<evidence type="ECO:0000256" key="1">
    <source>
        <dbReference type="SAM" id="MobiDB-lite"/>
    </source>
</evidence>
<organism evidence="3 4">
    <name type="scientific">Fusarium piperis</name>
    <dbReference type="NCBI Taxonomy" id="1435070"/>
    <lineage>
        <taxon>Eukaryota</taxon>
        <taxon>Fungi</taxon>
        <taxon>Dikarya</taxon>
        <taxon>Ascomycota</taxon>
        <taxon>Pezizomycotina</taxon>
        <taxon>Sordariomycetes</taxon>
        <taxon>Hypocreomycetidae</taxon>
        <taxon>Hypocreales</taxon>
        <taxon>Nectriaceae</taxon>
        <taxon>Fusarium</taxon>
        <taxon>Fusarium solani species complex</taxon>
    </lineage>
</organism>
<feature type="compositionally biased region" description="Low complexity" evidence="1">
    <location>
        <begin position="62"/>
        <end position="80"/>
    </location>
</feature>
<feature type="region of interest" description="Disordered" evidence="1">
    <location>
        <begin position="53"/>
        <end position="84"/>
    </location>
</feature>
<evidence type="ECO:0000313" key="3">
    <source>
        <dbReference type="EMBL" id="KAJ4312844.1"/>
    </source>
</evidence>
<keyword evidence="2" id="KW-0812">Transmembrane</keyword>
<accession>A0A9W8W5S6</accession>
<evidence type="ECO:0000256" key="2">
    <source>
        <dbReference type="SAM" id="Phobius"/>
    </source>
</evidence>
<sequence length="172" mass="18880">MVVNEESLNVSTYNWLACYEDIDPSRNPVYYFELQDGDDTAVSRYFNISDSTEDGSDQLDLASSASVSSTTEPASSSTQSRTVPEATVTQVIQSSGSDLLAESIAGIVFGAVGATMVLVGGLWWWWRRKAEVRSHGTPGRTRHLFVLKPEDAQESEGEIHEVAATEEPPRIY</sequence>
<protein>
    <recommendedName>
        <fullName evidence="5">Mid2 domain-containing protein</fullName>
    </recommendedName>
</protein>
<keyword evidence="2" id="KW-0472">Membrane</keyword>
<keyword evidence="4" id="KW-1185">Reference proteome</keyword>
<dbReference type="AlphaFoldDB" id="A0A9W8W5S6"/>
<evidence type="ECO:0008006" key="5">
    <source>
        <dbReference type="Google" id="ProtNLM"/>
    </source>
</evidence>
<name>A0A9W8W5S6_9HYPO</name>
<keyword evidence="2" id="KW-1133">Transmembrane helix</keyword>
<reference evidence="3" key="1">
    <citation type="submission" date="2022-10" db="EMBL/GenBank/DDBJ databases">
        <title>Tapping the CABI collections for fungal endophytes: first genome assemblies for Collariella, Neodidymelliopsis, Ascochyta clinopodiicola, Didymella pomorum, Didymosphaeria variabile, Neocosmospora piperis and Neocucurbitaria cava.</title>
        <authorList>
            <person name="Hill R."/>
        </authorList>
    </citation>
    <scope>NUCLEOTIDE SEQUENCE</scope>
    <source>
        <strain evidence="3">IMI 366586</strain>
    </source>
</reference>